<proteinExistence type="predicted"/>
<reference evidence="2 3" key="1">
    <citation type="journal article" date="2017" name="Mol. Plant">
        <title>The Genome of Medicinal Plant Macleaya cordata Provides New Insights into Benzylisoquinoline Alkaloids Metabolism.</title>
        <authorList>
            <person name="Liu X."/>
            <person name="Liu Y."/>
            <person name="Huang P."/>
            <person name="Ma Y."/>
            <person name="Qing Z."/>
            <person name="Tang Q."/>
            <person name="Cao H."/>
            <person name="Cheng P."/>
            <person name="Zheng Y."/>
            <person name="Yuan Z."/>
            <person name="Zhou Y."/>
            <person name="Liu J."/>
            <person name="Tang Z."/>
            <person name="Zhuo Y."/>
            <person name="Zhang Y."/>
            <person name="Yu L."/>
            <person name="Huang J."/>
            <person name="Yang P."/>
            <person name="Peng Q."/>
            <person name="Zhang J."/>
            <person name="Jiang W."/>
            <person name="Zhang Z."/>
            <person name="Lin K."/>
            <person name="Ro D.K."/>
            <person name="Chen X."/>
            <person name="Xiong X."/>
            <person name="Shang Y."/>
            <person name="Huang S."/>
            <person name="Zeng J."/>
        </authorList>
    </citation>
    <scope>NUCLEOTIDE SEQUENCE [LARGE SCALE GENOMIC DNA]</scope>
    <source>
        <strain evidence="3">cv. BLH2017</strain>
        <tissue evidence="2">Root</tissue>
    </source>
</reference>
<dbReference type="OMA" id="VWEICNE"/>
<evidence type="ECO:0000313" key="2">
    <source>
        <dbReference type="EMBL" id="OVA20590.1"/>
    </source>
</evidence>
<keyword evidence="3" id="KW-1185">Reference proteome</keyword>
<evidence type="ECO:0000256" key="1">
    <source>
        <dbReference type="SAM" id="MobiDB-lite"/>
    </source>
</evidence>
<feature type="region of interest" description="Disordered" evidence="1">
    <location>
        <begin position="28"/>
        <end position="59"/>
    </location>
</feature>
<dbReference type="PANTHER" id="PTHR35737:SF1">
    <property type="entry name" value="CRYPTIC LOCI REGULATOR"/>
    <property type="match status" value="1"/>
</dbReference>
<dbReference type="OrthoDB" id="1930051at2759"/>
<dbReference type="InParanoid" id="A0A200RD08"/>
<dbReference type="PANTHER" id="PTHR35737">
    <property type="entry name" value="CRYPTIC LOCI REGULATOR"/>
    <property type="match status" value="1"/>
</dbReference>
<comment type="caution">
    <text evidence="2">The sequence shown here is derived from an EMBL/GenBank/DDBJ whole genome shotgun (WGS) entry which is preliminary data.</text>
</comment>
<dbReference type="Proteomes" id="UP000195402">
    <property type="component" value="Unassembled WGS sequence"/>
</dbReference>
<dbReference type="EMBL" id="MVGT01000078">
    <property type="protein sequence ID" value="OVA20590.1"/>
    <property type="molecule type" value="Genomic_DNA"/>
</dbReference>
<name>A0A200RD08_MACCD</name>
<dbReference type="FunCoup" id="A0A200RD08">
    <property type="interactions" value="791"/>
</dbReference>
<gene>
    <name evidence="2" type="ORF">BVC80_1065g148</name>
</gene>
<accession>A0A200RD08</accession>
<protein>
    <submittedName>
        <fullName evidence="2">Uncharacterized protein</fullName>
    </submittedName>
</protein>
<sequence>MTTLAAAAREEGVWEICNEDGFVYKRRKRRGGQQEDDLEAAADHHPGADHQLRQQNKKKKTRLLMKLRDQYQREIHQWERLSNTLPEMDQERTQIQLLLNQKPSSFLMVDSALPKPLQMSDDFVCQKLLLDQLLLQAESQEAIIQDFSNLCDVAESMCKAEEECLRQSLINDLPIWASPRSILASLSDENLLL</sequence>
<dbReference type="AlphaFoldDB" id="A0A200RD08"/>
<dbReference type="STRING" id="56857.A0A200RD08"/>
<evidence type="ECO:0000313" key="3">
    <source>
        <dbReference type="Proteomes" id="UP000195402"/>
    </source>
</evidence>
<organism evidence="2 3">
    <name type="scientific">Macleaya cordata</name>
    <name type="common">Five-seeded plume-poppy</name>
    <name type="synonym">Bocconia cordata</name>
    <dbReference type="NCBI Taxonomy" id="56857"/>
    <lineage>
        <taxon>Eukaryota</taxon>
        <taxon>Viridiplantae</taxon>
        <taxon>Streptophyta</taxon>
        <taxon>Embryophyta</taxon>
        <taxon>Tracheophyta</taxon>
        <taxon>Spermatophyta</taxon>
        <taxon>Magnoliopsida</taxon>
        <taxon>Ranunculales</taxon>
        <taxon>Papaveraceae</taxon>
        <taxon>Papaveroideae</taxon>
        <taxon>Macleaya</taxon>
    </lineage>
</organism>
<feature type="compositionally biased region" description="Basic and acidic residues" evidence="1">
    <location>
        <begin position="41"/>
        <end position="52"/>
    </location>
</feature>